<organism evidence="2 3">
    <name type="scientific">Adonisia turfae CCMR0082</name>
    <dbReference type="NCBI Taxonomy" id="2304604"/>
    <lineage>
        <taxon>Bacteria</taxon>
        <taxon>Bacillati</taxon>
        <taxon>Cyanobacteriota</taxon>
        <taxon>Adonisia</taxon>
        <taxon>Adonisia turfae</taxon>
    </lineage>
</organism>
<gene>
    <name evidence="2" type="ORF">D0962_04205</name>
</gene>
<evidence type="ECO:0000313" key="3">
    <source>
        <dbReference type="Proteomes" id="UP000473574"/>
    </source>
</evidence>
<dbReference type="EMBL" id="QZCE01000001">
    <property type="protein sequence ID" value="NEZ61983.1"/>
    <property type="molecule type" value="Genomic_DNA"/>
</dbReference>
<proteinExistence type="predicted"/>
<protein>
    <recommendedName>
        <fullName evidence="1">DUF6924 domain-containing protein</fullName>
    </recommendedName>
</protein>
<dbReference type="RefSeq" id="WP_163660069.1">
    <property type="nucleotide sequence ID" value="NZ_QZCE01000001.1"/>
</dbReference>
<name>A0A6M0S1J5_9CYAN</name>
<evidence type="ECO:0000259" key="1">
    <source>
        <dbReference type="Pfam" id="PF21962"/>
    </source>
</evidence>
<dbReference type="Proteomes" id="UP000473574">
    <property type="component" value="Unassembled WGS sequence"/>
</dbReference>
<dbReference type="Pfam" id="PF21962">
    <property type="entry name" value="DUF6924"/>
    <property type="match status" value="1"/>
</dbReference>
<comment type="caution">
    <text evidence="2">The sequence shown here is derived from an EMBL/GenBank/DDBJ whole genome shotgun (WGS) entry which is preliminary data.</text>
</comment>
<evidence type="ECO:0000313" key="2">
    <source>
        <dbReference type="EMBL" id="NEZ61983.1"/>
    </source>
</evidence>
<accession>A0A6M0S1J5</accession>
<dbReference type="AlphaFoldDB" id="A0A6M0S1J5"/>
<dbReference type="InterPro" id="IPR053832">
    <property type="entry name" value="DUF6924"/>
</dbReference>
<sequence>MDSQTEQNPWVIRSDFSDTAKWEHICKLISAPQGEDEFFAHVQYVNDSKYQGHSPQDLVLSLPDTYRHEFCFVVDQECVQKQEHPLLVIGFYPSDDESFGRLPRDTPPSDILTFRALPSQIQGIENNLSIANMDYEDFSDSVDGDGIFRGFS</sequence>
<reference evidence="2 3" key="1">
    <citation type="journal article" date="2020" name="Microb. Ecol.">
        <title>Ecogenomics of the Marine Benthic Filamentous Cyanobacterium Adonisia.</title>
        <authorList>
            <person name="Walter J.M."/>
            <person name="Coutinho F.H."/>
            <person name="Leomil L."/>
            <person name="Hargreaves P.I."/>
            <person name="Campeao M.E."/>
            <person name="Vieira V.V."/>
            <person name="Silva B.S."/>
            <person name="Fistarol G.O."/>
            <person name="Salomon P.S."/>
            <person name="Sawabe T."/>
            <person name="Mino S."/>
            <person name="Hosokawa M."/>
            <person name="Miyashita H."/>
            <person name="Maruyama F."/>
            <person name="van Verk M.C."/>
            <person name="Dutilh B.E."/>
            <person name="Thompson C.C."/>
            <person name="Thompson F.L."/>
        </authorList>
    </citation>
    <scope>NUCLEOTIDE SEQUENCE [LARGE SCALE GENOMIC DNA]</scope>
    <source>
        <strain evidence="2 3">CCMR0082</strain>
    </source>
</reference>
<feature type="domain" description="DUF6924" evidence="1">
    <location>
        <begin position="9"/>
        <end position="151"/>
    </location>
</feature>